<dbReference type="PATRIC" id="fig|361183.4.peg.1538"/>
<dbReference type="Proteomes" id="UP000057938">
    <property type="component" value="Chromosome"/>
</dbReference>
<dbReference type="Pfam" id="PF13400">
    <property type="entry name" value="Tad"/>
    <property type="match status" value="1"/>
</dbReference>
<name>A0A0M5L0G8_9SPHN</name>
<evidence type="ECO:0000256" key="1">
    <source>
        <dbReference type="SAM" id="Phobius"/>
    </source>
</evidence>
<dbReference type="RefSeq" id="WP_061924971.1">
    <property type="nucleotide sequence ID" value="NZ_CP012669.1"/>
</dbReference>
<dbReference type="AlphaFoldDB" id="A0A0M5L0G8"/>
<reference evidence="3 4" key="1">
    <citation type="submission" date="2015-09" db="EMBL/GenBank/DDBJ databases">
        <title>Complete genome sequence of a benzo[a]pyrene-degrading bacterium Altererythrobacter epoxidivorans CGMCC 1.7731T.</title>
        <authorList>
            <person name="Li Z."/>
            <person name="Cheng H."/>
            <person name="Huo Y."/>
            <person name="Xu X."/>
        </authorList>
    </citation>
    <scope>NUCLEOTIDE SEQUENCE [LARGE SCALE GENOMIC DNA]</scope>
    <source>
        <strain evidence="3 4">CGMCC 1.7731</strain>
    </source>
</reference>
<evidence type="ECO:0000313" key="3">
    <source>
        <dbReference type="EMBL" id="ALE16857.1"/>
    </source>
</evidence>
<accession>A0A0M5L0G8</accession>
<keyword evidence="1" id="KW-0472">Membrane</keyword>
<organism evidence="3 4">
    <name type="scientific">Altererythrobacter epoxidivorans</name>
    <dbReference type="NCBI Taxonomy" id="361183"/>
    <lineage>
        <taxon>Bacteria</taxon>
        <taxon>Pseudomonadati</taxon>
        <taxon>Pseudomonadota</taxon>
        <taxon>Alphaproteobacteria</taxon>
        <taxon>Sphingomonadales</taxon>
        <taxon>Erythrobacteraceae</taxon>
        <taxon>Altererythrobacter</taxon>
    </lineage>
</organism>
<evidence type="ECO:0000313" key="4">
    <source>
        <dbReference type="Proteomes" id="UP000057938"/>
    </source>
</evidence>
<keyword evidence="1" id="KW-1133">Transmembrane helix</keyword>
<dbReference type="KEGG" id="aep:AMC99_01565"/>
<protein>
    <submittedName>
        <fullName evidence="3">von Willebrand factor type A domain protein, associated with Flp pilus assembly</fullName>
    </submittedName>
</protein>
<dbReference type="InterPro" id="IPR028087">
    <property type="entry name" value="Tad_N"/>
</dbReference>
<dbReference type="STRING" id="361183.AMC99_01565"/>
<sequence length="553" mass="58176">MTSKEAHRNFVKDERGAVAATYALVLIPLIAVVGLGFDYARVMGMDTELQNAADQAALAGASQLDGTSGSMERAINAATGNLVTNSTILSNDGTGGTISITDTSTQIVFYETKADAEAGTGGFTDTSKFSDARFIQVTVDTRDANFAFTPLVGAVTGSLNAAAVAGMGSALCRVPPLMICNPEETSTNKTMDVAAHVGQGLLAKPGGGSGGWAPGNYGYLDVGLANGAVGVRQALGWGAIGNCISQNGAEAYQTDTQTGNIANAPEAMNTRFDVYDVNACQAGNPCPSAINVTKDFVRPLDSAPGSGKTCEVNTSQGGWRLPATAQSYFPADGTSNFTGTVLAMGHPRDKCHATYDGAPGNCKNSFFGNGIWDRDAYFRTHYKKADGSGWTNADWTAALATATLNSSTSVANITRYDVYKWEEEKRGTLQQGATVLDTVPPTATGSQLVSKGQAVCSAQHGYGAISNPDRRKMTIAVVNCNQQESKLRGKKPVTIAQWIDVFLVQAAADRKDGGKHYTGKDEIYVEIIKEVILKSSGETDGVTLRRDVPYLVR</sequence>
<dbReference type="EMBL" id="CP012669">
    <property type="protein sequence ID" value="ALE16857.1"/>
    <property type="molecule type" value="Genomic_DNA"/>
</dbReference>
<gene>
    <name evidence="3" type="ORF">AMC99_01565</name>
</gene>
<dbReference type="OrthoDB" id="8014659at2"/>
<feature type="domain" description="Putative Flp pilus-assembly TadG-like N-terminal" evidence="2">
    <location>
        <begin position="16"/>
        <end position="63"/>
    </location>
</feature>
<keyword evidence="1" id="KW-0812">Transmembrane</keyword>
<keyword evidence="4" id="KW-1185">Reference proteome</keyword>
<feature type="transmembrane region" description="Helical" evidence="1">
    <location>
        <begin position="20"/>
        <end position="40"/>
    </location>
</feature>
<evidence type="ECO:0000259" key="2">
    <source>
        <dbReference type="Pfam" id="PF13400"/>
    </source>
</evidence>
<proteinExistence type="predicted"/>